<dbReference type="STRING" id="7070.D6W9S9"/>
<dbReference type="Proteomes" id="UP000007266">
    <property type="component" value="Linkage group 2"/>
</dbReference>
<dbReference type="OrthoDB" id="5842926at2759"/>
<reference evidence="3 4" key="1">
    <citation type="journal article" date="2008" name="Nature">
        <title>The genome of the model beetle and pest Tribolium castaneum.</title>
        <authorList>
            <consortium name="Tribolium Genome Sequencing Consortium"/>
            <person name="Richards S."/>
            <person name="Gibbs R.A."/>
            <person name="Weinstock G.M."/>
            <person name="Brown S.J."/>
            <person name="Denell R."/>
            <person name="Beeman R.W."/>
            <person name="Gibbs R."/>
            <person name="Beeman R.W."/>
            <person name="Brown S.J."/>
            <person name="Bucher G."/>
            <person name="Friedrich M."/>
            <person name="Grimmelikhuijzen C.J."/>
            <person name="Klingler M."/>
            <person name="Lorenzen M."/>
            <person name="Richards S."/>
            <person name="Roth S."/>
            <person name="Schroder R."/>
            <person name="Tautz D."/>
            <person name="Zdobnov E.M."/>
            <person name="Muzny D."/>
            <person name="Gibbs R.A."/>
            <person name="Weinstock G.M."/>
            <person name="Attaway T."/>
            <person name="Bell S."/>
            <person name="Buhay C.J."/>
            <person name="Chandrabose M.N."/>
            <person name="Chavez D."/>
            <person name="Clerk-Blankenburg K.P."/>
            <person name="Cree A."/>
            <person name="Dao M."/>
            <person name="Davis C."/>
            <person name="Chacko J."/>
            <person name="Dinh H."/>
            <person name="Dugan-Rocha S."/>
            <person name="Fowler G."/>
            <person name="Garner T.T."/>
            <person name="Garnes J."/>
            <person name="Gnirke A."/>
            <person name="Hawes A."/>
            <person name="Hernandez J."/>
            <person name="Hines S."/>
            <person name="Holder M."/>
            <person name="Hume J."/>
            <person name="Jhangiani S.N."/>
            <person name="Joshi V."/>
            <person name="Khan Z.M."/>
            <person name="Jackson L."/>
            <person name="Kovar C."/>
            <person name="Kowis A."/>
            <person name="Lee S."/>
            <person name="Lewis L.R."/>
            <person name="Margolis J."/>
            <person name="Morgan M."/>
            <person name="Nazareth L.V."/>
            <person name="Nguyen N."/>
            <person name="Okwuonu G."/>
            <person name="Parker D."/>
            <person name="Richards S."/>
            <person name="Ruiz S.J."/>
            <person name="Santibanez J."/>
            <person name="Savard J."/>
            <person name="Scherer S.E."/>
            <person name="Schneider B."/>
            <person name="Sodergren E."/>
            <person name="Tautz D."/>
            <person name="Vattahil S."/>
            <person name="Villasana D."/>
            <person name="White C.S."/>
            <person name="Wright R."/>
            <person name="Park Y."/>
            <person name="Beeman R.W."/>
            <person name="Lord J."/>
            <person name="Oppert B."/>
            <person name="Lorenzen M."/>
            <person name="Brown S."/>
            <person name="Wang L."/>
            <person name="Savard J."/>
            <person name="Tautz D."/>
            <person name="Richards S."/>
            <person name="Weinstock G."/>
            <person name="Gibbs R.A."/>
            <person name="Liu Y."/>
            <person name="Worley K."/>
            <person name="Weinstock G."/>
            <person name="Elsik C.G."/>
            <person name="Reese J.T."/>
            <person name="Elhaik E."/>
            <person name="Landan G."/>
            <person name="Graur D."/>
            <person name="Arensburger P."/>
            <person name="Atkinson P."/>
            <person name="Beeman R.W."/>
            <person name="Beidler J."/>
            <person name="Brown S.J."/>
            <person name="Demuth J.P."/>
            <person name="Drury D.W."/>
            <person name="Du Y.Z."/>
            <person name="Fujiwara H."/>
            <person name="Lorenzen M."/>
            <person name="Maselli V."/>
            <person name="Osanai M."/>
            <person name="Park Y."/>
            <person name="Robertson H.M."/>
            <person name="Tu Z."/>
            <person name="Wang J.J."/>
            <person name="Wang S."/>
            <person name="Richards S."/>
            <person name="Song H."/>
            <person name="Zhang L."/>
            <person name="Sodergren E."/>
            <person name="Werner D."/>
            <person name="Stanke M."/>
            <person name="Morgenstern B."/>
            <person name="Solovyev V."/>
            <person name="Kosarev P."/>
            <person name="Brown G."/>
            <person name="Chen H.C."/>
            <person name="Ermolaeva O."/>
            <person name="Hlavina W."/>
            <person name="Kapustin Y."/>
            <person name="Kiryutin B."/>
            <person name="Kitts P."/>
            <person name="Maglott D."/>
            <person name="Pruitt K."/>
            <person name="Sapojnikov V."/>
            <person name="Souvorov A."/>
            <person name="Mackey A.J."/>
            <person name="Waterhouse R.M."/>
            <person name="Wyder S."/>
            <person name="Zdobnov E.M."/>
            <person name="Zdobnov E.M."/>
            <person name="Wyder S."/>
            <person name="Kriventseva E.V."/>
            <person name="Kadowaki T."/>
            <person name="Bork P."/>
            <person name="Aranda M."/>
            <person name="Bao R."/>
            <person name="Beermann A."/>
            <person name="Berns N."/>
            <person name="Bolognesi R."/>
            <person name="Bonneton F."/>
            <person name="Bopp D."/>
            <person name="Brown S.J."/>
            <person name="Bucher G."/>
            <person name="Butts T."/>
            <person name="Chaumot A."/>
            <person name="Denell R.E."/>
            <person name="Ferrier D.E."/>
            <person name="Friedrich M."/>
            <person name="Gordon C.M."/>
            <person name="Jindra M."/>
            <person name="Klingler M."/>
            <person name="Lan Q."/>
            <person name="Lattorff H.M."/>
            <person name="Laudet V."/>
            <person name="von Levetsow C."/>
            <person name="Liu Z."/>
            <person name="Lutz R."/>
            <person name="Lynch J.A."/>
            <person name="da Fonseca R.N."/>
            <person name="Posnien N."/>
            <person name="Reuter R."/>
            <person name="Roth S."/>
            <person name="Savard J."/>
            <person name="Schinko J.B."/>
            <person name="Schmitt C."/>
            <person name="Schoppmeier M."/>
            <person name="Schroder R."/>
            <person name="Shippy T.D."/>
            <person name="Simonnet F."/>
            <person name="Marques-Souza H."/>
            <person name="Tautz D."/>
            <person name="Tomoyasu Y."/>
            <person name="Trauner J."/>
            <person name="Van der Zee M."/>
            <person name="Vervoort M."/>
            <person name="Wittkopp N."/>
            <person name="Wimmer E.A."/>
            <person name="Yang X."/>
            <person name="Jones A.K."/>
            <person name="Sattelle D.B."/>
            <person name="Ebert P.R."/>
            <person name="Nelson D."/>
            <person name="Scott J.G."/>
            <person name="Beeman R.W."/>
            <person name="Muthukrishnan S."/>
            <person name="Kramer K.J."/>
            <person name="Arakane Y."/>
            <person name="Beeman R.W."/>
            <person name="Zhu Q."/>
            <person name="Hogenkamp D."/>
            <person name="Dixit R."/>
            <person name="Oppert B."/>
            <person name="Jiang H."/>
            <person name="Zou Z."/>
            <person name="Marshall J."/>
            <person name="Elpidina E."/>
            <person name="Vinokurov K."/>
            <person name="Oppert C."/>
            <person name="Zou Z."/>
            <person name="Evans J."/>
            <person name="Lu Z."/>
            <person name="Zhao P."/>
            <person name="Sumathipala N."/>
            <person name="Altincicek B."/>
            <person name="Vilcinskas A."/>
            <person name="Williams M."/>
            <person name="Hultmark D."/>
            <person name="Hetru C."/>
            <person name="Jiang H."/>
            <person name="Grimmelikhuijzen C.J."/>
            <person name="Hauser F."/>
            <person name="Cazzamali G."/>
            <person name="Williamson M."/>
            <person name="Park Y."/>
            <person name="Li B."/>
            <person name="Tanaka Y."/>
            <person name="Predel R."/>
            <person name="Neupert S."/>
            <person name="Schachtner J."/>
            <person name="Verleyen P."/>
            <person name="Raible F."/>
            <person name="Bork P."/>
            <person name="Friedrich M."/>
            <person name="Walden K.K."/>
            <person name="Robertson H.M."/>
            <person name="Angeli S."/>
            <person name="Foret S."/>
            <person name="Bucher G."/>
            <person name="Schuetz S."/>
            <person name="Maleszka R."/>
            <person name="Wimmer E.A."/>
            <person name="Beeman R.W."/>
            <person name="Lorenzen M."/>
            <person name="Tomoyasu Y."/>
            <person name="Miller S.C."/>
            <person name="Grossmann D."/>
            <person name="Bucher G."/>
        </authorList>
    </citation>
    <scope>NUCLEOTIDE SEQUENCE [LARGE SCALE GENOMIC DNA]</scope>
    <source>
        <strain evidence="3 4">Georgia GA2</strain>
    </source>
</reference>
<evidence type="ECO:0000256" key="1">
    <source>
        <dbReference type="SAM" id="Coils"/>
    </source>
</evidence>
<dbReference type="HOGENOM" id="CLU_516069_0_0_1"/>
<dbReference type="AlphaFoldDB" id="D6W9S9"/>
<evidence type="ECO:0000313" key="3">
    <source>
        <dbReference type="EMBL" id="EEZ98111.1"/>
    </source>
</evidence>
<proteinExistence type="predicted"/>
<evidence type="ECO:0000256" key="2">
    <source>
        <dbReference type="SAM" id="MobiDB-lite"/>
    </source>
</evidence>
<feature type="region of interest" description="Disordered" evidence="2">
    <location>
        <begin position="1"/>
        <end position="28"/>
    </location>
</feature>
<reference evidence="3 4" key="2">
    <citation type="journal article" date="2010" name="Nucleic Acids Res.">
        <title>BeetleBase in 2010: revisions to provide comprehensive genomic information for Tribolium castaneum.</title>
        <authorList>
            <person name="Kim H.S."/>
            <person name="Murphy T."/>
            <person name="Xia J."/>
            <person name="Caragea D."/>
            <person name="Park Y."/>
            <person name="Beeman R.W."/>
            <person name="Lorenzen M.D."/>
            <person name="Butcher S."/>
            <person name="Manak J.R."/>
            <person name="Brown S.J."/>
        </authorList>
    </citation>
    <scope>GENOME REANNOTATION</scope>
    <source>
        <strain evidence="3 4">Georgia GA2</strain>
    </source>
</reference>
<dbReference type="eggNOG" id="KOG4725">
    <property type="taxonomic scope" value="Eukaryota"/>
</dbReference>
<sequence>MDDNLDDYDFTPSSSSNLASLFGNNSPHSETASLIYTAPKQPKAGGSSEVKNEAPKAESSVVCAKVVQVWKLVEGKYQALGKYGLAVIGSTVQNSYEIILYKEKRNVIMRAKVSSSFEVNLKKDDFASFYDNIQENWLIKFNNNDDRMAVMNVIEKFGCVVNRVVEKQDLKTEKTDEVVTPENKAKADILSRIAKMGQSILPNKDLDTDNDSVESADSTVSTHQVSSTSAVIKTSHQIQNVPNNFVMSQPMVYDPLNLLFAENRAQNSEVRLNLSQISDKLNQIISLVDSDKPSDNSNSLKSRLKVLELRNENLLRELGSSQEENAKLKLQLKEHESNLKSEEENKLELRLLEEQETVKREKLEKEICAHKDEIAALSKTVEKQIEEIEACKQSELAQKVEISRLENTISDLNTKLQGYENKEARPEICEEKNAKFIASLKDAMNNMYANIMSSCSEDQQTEIGKIVAQNIKTTTLQIIQNFQQEYES</sequence>
<keyword evidence="4" id="KW-1185">Reference proteome</keyword>
<organism evidence="3 4">
    <name type="scientific">Tribolium castaneum</name>
    <name type="common">Red flour beetle</name>
    <dbReference type="NCBI Taxonomy" id="7070"/>
    <lineage>
        <taxon>Eukaryota</taxon>
        <taxon>Metazoa</taxon>
        <taxon>Ecdysozoa</taxon>
        <taxon>Arthropoda</taxon>
        <taxon>Hexapoda</taxon>
        <taxon>Insecta</taxon>
        <taxon>Pterygota</taxon>
        <taxon>Neoptera</taxon>
        <taxon>Endopterygota</taxon>
        <taxon>Coleoptera</taxon>
        <taxon>Polyphaga</taxon>
        <taxon>Cucujiformia</taxon>
        <taxon>Tenebrionidae</taxon>
        <taxon>Tenebrionidae incertae sedis</taxon>
        <taxon>Tribolium</taxon>
    </lineage>
</organism>
<name>D6W9S9_TRICA</name>
<evidence type="ECO:0000313" key="4">
    <source>
        <dbReference type="Proteomes" id="UP000007266"/>
    </source>
</evidence>
<dbReference type="KEGG" id="tca:103315102"/>
<keyword evidence="1" id="KW-0175">Coiled coil</keyword>
<protein>
    <submittedName>
        <fullName evidence="3">Uncharacterized protein</fullName>
    </submittedName>
</protein>
<accession>D6W9S9</accession>
<feature type="compositionally biased region" description="Polar residues" evidence="2">
    <location>
        <begin position="11"/>
        <end position="28"/>
    </location>
</feature>
<feature type="coiled-coil region" evidence="1">
    <location>
        <begin position="297"/>
        <end position="422"/>
    </location>
</feature>
<dbReference type="PANTHER" id="PTHR44927:SF1">
    <property type="entry name" value="FK506-BINDING PROTEIN 15"/>
    <property type="match status" value="1"/>
</dbReference>
<dbReference type="PhylomeDB" id="D6W9S9"/>
<gene>
    <name evidence="3" type="primary">AUGUSTUS-3.0.2_00528</name>
    <name evidence="3" type="ORF">TcasGA2_TC000528</name>
</gene>
<dbReference type="PANTHER" id="PTHR44927">
    <property type="entry name" value="FK506-BINDING PROTEIN 15"/>
    <property type="match status" value="1"/>
</dbReference>
<dbReference type="OMA" id="HKMDAIL"/>
<dbReference type="EMBL" id="KQ971312">
    <property type="protein sequence ID" value="EEZ98111.1"/>
    <property type="molecule type" value="Genomic_DNA"/>
</dbReference>